<evidence type="ECO:0000313" key="6">
    <source>
        <dbReference type="Proteomes" id="UP000076447"/>
    </source>
</evidence>
<dbReference type="Pfam" id="PF07944">
    <property type="entry name" value="Beta-AFase-like_GH127_cat"/>
    <property type="match status" value="1"/>
</dbReference>
<dbReference type="Pfam" id="PF20578">
    <property type="entry name" value="aBig_2"/>
    <property type="match status" value="1"/>
</dbReference>
<dbReference type="InterPro" id="IPR049046">
    <property type="entry name" value="Beta-AFase-like_GH127_middle"/>
</dbReference>
<dbReference type="Proteomes" id="UP000093412">
    <property type="component" value="Unassembled WGS sequence"/>
</dbReference>
<dbReference type="InterPro" id="IPR012878">
    <property type="entry name" value="Beta-AFase-like_GH127_cat"/>
</dbReference>
<dbReference type="SMART" id="SM00560">
    <property type="entry name" value="LamGL"/>
    <property type="match status" value="1"/>
</dbReference>
<sequence length="1399" mass="149100">MSTHREAVVTRRPRPHPGARAVAALLGAALVLTGWAPVAAAADAGLPAPVLDLRFEGDLADVSPAAHPVVAKGHAGSTTTNLGWVPGVAEGSQAVELGGSTFLDLGASTDLQPEDLTLSFWLRPTGKMTGEQVVSWNKGAYNSDGWYLSSESDTSPLALSIGPASGQPYKVRVASADRASFLPADEWTHLVVTYDAATKDVAFYRNGEQVPATVASPIGSGGATGVLGSSPTLPKTIGFNGPSYNGSYLRAGLDQYRLYDGVASLADVVGLYEESGRVIDREAVAQADADGLSLPERVTVALVLAARGSRGSTITWESSAPDVVATDGTVTRPAEGQDDAEVTLTATARYLDGPPVTRELRVVVPALVSMDPLENSGLPTVLLSDDFLNNAASKEQDYLLSLSSETFLYEFYKVAGLEPTTPQGYGGWERSDAVNFRGHAFGHYMSALAMSYSGTPDGATKEALSAEIVAAVDGLERVQDAYGAAHPGSAGYVSAFRESVLDQVQGTGPSDENVIVPWYNLHKVLAGLLDVAEYVDGPTGDKAREIASGFGLYVSGRVAKLPSTDVLLRTEYGGMNEALYELFDLTGDVRIKDAAEAFDEVSLFRQLASGQDVLAGKHANTTIPKLIGALKRYTVFTQNPEYYDLLTPQEKEELPMYLAAAENFFDIVVEHHTYVTGANSQSEHFHAADSLFDRAANQGTRANAETSETCNEYNMLKLSRELFRLSKDVRYADYYENTFINTILASQNPETGTTTYFNPMAPGYHKVFNLPFTEFWCCTGTGMENFSKLGDSIYFTGEGSVYVNMFFSSTFEHAEQNLVLTQTANLPNEDTVRFTVGALDGGAVAEGTTLRLRVPDWIAGEPTVTVNGAAVTPTLSRGYVVLTDVRAGDVIEYTMPLDVTLHSTADNESFVAFKYGPVVLSAGLGTRDQGGSVGTGILVRISTFDPEAQTTITTAGMDAATWKERLAENVVRIEDSAAGDVQFVLKNTSDAGDLVYAPHTSRWDERYGIYMNLEEPDGQAAQDRILRAKQEERAKDLTIDSLTSFDNNNFENAKNLRSSASGVGVFAGRQYRDAQAGGWFSYDLVIDPSADENYLGATFYSGDRGRSFDVYVDDVRLKTVTVTDKAESKDEQGFYVDSTEIPARFLELGPDTRYKKDSSGNLVLDEDGQKIPVVTVRFQSTGGLVGGLFGVRTDRSAVFDSTPELSALSFDTGVLAPEFSPARAQYELRVAPGTTAVTLDADPHVASGLVRVDGILVDDTIGRRVALASDGGPTTLEIMAIAQDHTTSMTYTVTIVAADEPAETVEVAVDVTPRCVAGRAQLAVRAVNGEAVPVDVKITTASGAKSFTGVAPGKSASQTFAVRTASLAAGSVSVTASAVLDGSAVTSVVEVEHDALTCG</sequence>
<dbReference type="InterPro" id="IPR046780">
    <property type="entry name" value="aBig_2"/>
</dbReference>
<dbReference type="PATRIC" id="fig|43678.3.peg.2519"/>
<evidence type="ECO:0000313" key="5">
    <source>
        <dbReference type="EMBL" id="OCI31264.1"/>
    </source>
</evidence>
<comment type="caution">
    <text evidence="4">The sequence shown here is derived from an EMBL/GenBank/DDBJ whole genome shotgun (WGS) entry which is preliminary data.</text>
</comment>
<dbReference type="EC" id="3.2.1.185" evidence="4"/>
<reference evidence="4 6" key="1">
    <citation type="submission" date="2016-01" db="EMBL/GenBank/DDBJ databases">
        <title>Genome sequence of Oerskovia enterophila VJag, an agar and cellulose degrading bacterium.</title>
        <authorList>
            <person name="Poehlein A."/>
            <person name="Jag V."/>
            <person name="Bengelsdorf F."/>
            <person name="Duerre P."/>
            <person name="Daniel R."/>
        </authorList>
    </citation>
    <scope>NUCLEOTIDE SEQUENCE [LARGE SCALE GENOMIC DNA]</scope>
    <source>
        <strain evidence="4 6">VJag</strain>
    </source>
</reference>
<dbReference type="Pfam" id="PF12733">
    <property type="entry name" value="Cadherin-like"/>
    <property type="match status" value="1"/>
</dbReference>
<reference evidence="5 7" key="2">
    <citation type="submission" date="2016-06" db="EMBL/GenBank/DDBJ databases">
        <title>Genome sequence of Oerskovia enterophila DSM 43852.</title>
        <authorList>
            <person name="Poehlein A."/>
            <person name="Jag V."/>
            <person name="Bengelsdorf F.R."/>
            <person name="Daniel R."/>
            <person name="Duerre P."/>
        </authorList>
    </citation>
    <scope>NUCLEOTIDE SEQUENCE [LARGE SCALE GENOMIC DNA]</scope>
    <source>
        <strain evidence="5 7">DSM 43852</strain>
    </source>
</reference>
<keyword evidence="4" id="KW-0378">Hydrolase</keyword>
<dbReference type="STRING" id="43678.OJAG_24120"/>
<dbReference type="PANTHER" id="PTHR31151:SF0">
    <property type="entry name" value="PROLINE-TRNA LIGASE (DUF1680)"/>
    <property type="match status" value="1"/>
</dbReference>
<gene>
    <name evidence="4" type="primary">hypBA1_2</name>
    <name evidence="5" type="synonym">hypBA1_1</name>
    <name evidence="5" type="ORF">OERS_20840</name>
    <name evidence="4" type="ORF">OJAG_24120</name>
</gene>
<dbReference type="SUPFAM" id="SSF49899">
    <property type="entry name" value="Concanavalin A-like lectins/glucanases"/>
    <property type="match status" value="1"/>
</dbReference>
<dbReference type="InterPro" id="IPR046544">
    <property type="entry name" value="GH146_SB_dom"/>
</dbReference>
<evidence type="ECO:0000256" key="2">
    <source>
        <dbReference type="ARBA" id="ARBA00023157"/>
    </source>
</evidence>
<keyword evidence="7" id="KW-1185">Reference proteome</keyword>
<evidence type="ECO:0000259" key="3">
    <source>
        <dbReference type="SMART" id="SM00560"/>
    </source>
</evidence>
<dbReference type="Gene3D" id="2.60.120.200">
    <property type="match status" value="1"/>
</dbReference>
<accession>A0A163R3Y1</accession>
<dbReference type="Pfam" id="PF13385">
    <property type="entry name" value="Laminin_G_3"/>
    <property type="match status" value="1"/>
</dbReference>
<protein>
    <submittedName>
        <fullName evidence="4">Non-reducing end beta-L-arabinofuranosidase</fullName>
        <ecNumber evidence="4">3.2.1.185</ecNumber>
    </submittedName>
</protein>
<dbReference type="Pfam" id="PF20736">
    <property type="entry name" value="Glyco_hydro127M"/>
    <property type="match status" value="1"/>
</dbReference>
<feature type="domain" description="LamG-like jellyroll fold" evidence="3">
    <location>
        <begin position="114"/>
        <end position="266"/>
    </location>
</feature>
<evidence type="ECO:0000256" key="1">
    <source>
        <dbReference type="ARBA" id="ARBA00022729"/>
    </source>
</evidence>
<organism evidence="4 6">
    <name type="scientific">Oerskovia enterophila</name>
    <dbReference type="NCBI Taxonomy" id="43678"/>
    <lineage>
        <taxon>Bacteria</taxon>
        <taxon>Bacillati</taxon>
        <taxon>Actinomycetota</taxon>
        <taxon>Actinomycetes</taxon>
        <taxon>Micrococcales</taxon>
        <taxon>Cellulomonadaceae</taxon>
        <taxon>Oerskovia</taxon>
    </lineage>
</organism>
<dbReference type="PANTHER" id="PTHR31151">
    <property type="entry name" value="PROLINE-TRNA LIGASE (DUF1680)"/>
    <property type="match status" value="1"/>
</dbReference>
<dbReference type="GO" id="GO:0102478">
    <property type="term" value="F:beta-L-arabinofuranosidase activity"/>
    <property type="evidence" value="ECO:0007669"/>
    <property type="project" value="UniProtKB-EC"/>
</dbReference>
<evidence type="ECO:0000313" key="4">
    <source>
        <dbReference type="EMBL" id="KZM34832.1"/>
    </source>
</evidence>
<dbReference type="InterPro" id="IPR013320">
    <property type="entry name" value="ConA-like_dom_sf"/>
</dbReference>
<dbReference type="RefSeq" id="WP_068625685.1">
    <property type="nucleotide sequence ID" value="NZ_LRIE01000076.1"/>
</dbReference>
<keyword evidence="2" id="KW-1015">Disulfide bond</keyword>
<proteinExistence type="predicted"/>
<dbReference type="EMBL" id="LRIE01000076">
    <property type="protein sequence ID" value="KZM34832.1"/>
    <property type="molecule type" value="Genomic_DNA"/>
</dbReference>
<keyword evidence="4" id="KW-0326">Glycosidase</keyword>
<dbReference type="Pfam" id="PF20620">
    <property type="entry name" value="DUF6805"/>
    <property type="match status" value="1"/>
</dbReference>
<dbReference type="EMBL" id="MAQA01000021">
    <property type="protein sequence ID" value="OCI31264.1"/>
    <property type="molecule type" value="Genomic_DNA"/>
</dbReference>
<keyword evidence="1" id="KW-0732">Signal</keyword>
<dbReference type="Proteomes" id="UP000076447">
    <property type="component" value="Unassembled WGS sequence"/>
</dbReference>
<dbReference type="InterPro" id="IPR025883">
    <property type="entry name" value="Cadherin-like_domain"/>
</dbReference>
<evidence type="ECO:0000313" key="7">
    <source>
        <dbReference type="Proteomes" id="UP000093412"/>
    </source>
</evidence>
<name>A0A163R3Y1_9CELL</name>
<dbReference type="InterPro" id="IPR006558">
    <property type="entry name" value="LamG-like"/>
</dbReference>
<dbReference type="OrthoDB" id="9757939at2"/>